<comment type="catalytic activity">
    <reaction evidence="15 17">
        <text>L-glutamate 5-semialdehyde + phosphate + NADP(+) = L-glutamyl 5-phosphate + NADPH + H(+)</text>
        <dbReference type="Rhea" id="RHEA:19541"/>
        <dbReference type="ChEBI" id="CHEBI:15378"/>
        <dbReference type="ChEBI" id="CHEBI:43474"/>
        <dbReference type="ChEBI" id="CHEBI:57783"/>
        <dbReference type="ChEBI" id="CHEBI:58066"/>
        <dbReference type="ChEBI" id="CHEBI:58274"/>
        <dbReference type="ChEBI" id="CHEBI:58349"/>
        <dbReference type="EC" id="1.2.1.41"/>
    </reaction>
</comment>
<keyword evidence="6 17" id="KW-0028">Amino-acid biosynthesis</keyword>
<evidence type="ECO:0000256" key="14">
    <source>
        <dbReference type="ARBA" id="ARBA00023268"/>
    </source>
</evidence>
<comment type="similarity">
    <text evidence="4 17">In the N-terminal section; belongs to the glutamate 5-kinase family.</text>
</comment>
<keyword evidence="13 17" id="KW-0560">Oxidoreductase</keyword>
<evidence type="ECO:0000256" key="8">
    <source>
        <dbReference type="ARBA" id="ARBA00022679"/>
    </source>
</evidence>
<dbReference type="Pfam" id="PF00171">
    <property type="entry name" value="Aldedh"/>
    <property type="match status" value="1"/>
</dbReference>
<dbReference type="Gene3D" id="3.40.605.10">
    <property type="entry name" value="Aldehyde Dehydrogenase, Chain A, domain 1"/>
    <property type="match status" value="1"/>
</dbReference>
<dbReference type="OMA" id="PPMFIVD"/>
<dbReference type="InterPro" id="IPR001048">
    <property type="entry name" value="Asp/Glu/Uridylate_kinase"/>
</dbReference>
<feature type="domain" description="Aldehyde dehydrogenase" evidence="18">
    <location>
        <begin position="301"/>
        <end position="584"/>
    </location>
</feature>
<dbReference type="InterPro" id="IPR016161">
    <property type="entry name" value="Ald_DH/histidinol_DH"/>
</dbReference>
<dbReference type="GO" id="GO:0005524">
    <property type="term" value="F:ATP binding"/>
    <property type="evidence" value="ECO:0007669"/>
    <property type="project" value="UniProtKB-UniRule"/>
</dbReference>
<dbReference type="InterPro" id="IPR000965">
    <property type="entry name" value="GPR_dom"/>
</dbReference>
<dbReference type="Proteomes" id="UP000011083">
    <property type="component" value="Unassembled WGS sequence"/>
</dbReference>
<dbReference type="SUPFAM" id="SSF53720">
    <property type="entry name" value="ALDH-like"/>
    <property type="match status" value="1"/>
</dbReference>
<evidence type="ECO:0000256" key="9">
    <source>
        <dbReference type="ARBA" id="ARBA00022741"/>
    </source>
</evidence>
<proteinExistence type="inferred from homology"/>
<protein>
    <recommendedName>
        <fullName evidence="17">Delta-1-pyrroline-5-carboxylate synthase</fullName>
    </recommendedName>
    <domain>
        <recommendedName>
            <fullName evidence="17">Glutamate 5-kinase</fullName>
            <shortName evidence="17">GK</shortName>
            <ecNumber evidence="17">2.7.2.11</ecNumber>
        </recommendedName>
        <alternativeName>
            <fullName evidence="17">Gamma-glutamyl kinase</fullName>
        </alternativeName>
    </domain>
    <domain>
        <recommendedName>
            <fullName evidence="17">Gamma-glutamyl phosphate reductase</fullName>
            <shortName evidence="17">GPR</shortName>
            <ecNumber evidence="17">1.2.1.41</ecNumber>
        </recommendedName>
        <alternativeName>
            <fullName evidence="17">Glutamate-5-semialdehyde dehydrogenase</fullName>
        </alternativeName>
        <alternativeName>
            <fullName evidence="17">Glutamyl-gamma-semialdehyde dehydrogenase</fullName>
        </alternativeName>
    </domain>
</protein>
<dbReference type="PANTHER" id="PTHR11063:SF8">
    <property type="entry name" value="DELTA-1-PYRROLINE-5-CARBOXYLATE SYNTHASE"/>
    <property type="match status" value="1"/>
</dbReference>
<evidence type="ECO:0000259" key="19">
    <source>
        <dbReference type="Pfam" id="PF00696"/>
    </source>
</evidence>
<evidence type="ECO:0000256" key="5">
    <source>
        <dbReference type="ARBA" id="ARBA00022490"/>
    </source>
</evidence>
<evidence type="ECO:0000256" key="17">
    <source>
        <dbReference type="PIRNR" id="PIRNR036429"/>
    </source>
</evidence>
<evidence type="ECO:0000256" key="16">
    <source>
        <dbReference type="ARBA" id="ARBA00049141"/>
    </source>
</evidence>
<dbReference type="Gene3D" id="3.40.309.10">
    <property type="entry name" value="Aldehyde Dehydrogenase, Chain A, domain 2"/>
    <property type="match status" value="1"/>
</dbReference>
<evidence type="ECO:0000259" key="18">
    <source>
        <dbReference type="Pfam" id="PF00171"/>
    </source>
</evidence>
<dbReference type="CDD" id="cd07079">
    <property type="entry name" value="ALDH_F18-19_ProA-GPR"/>
    <property type="match status" value="1"/>
</dbReference>
<dbReference type="GO" id="GO:0004350">
    <property type="term" value="F:glutamate-5-semialdehyde dehydrogenase activity"/>
    <property type="evidence" value="ECO:0007669"/>
    <property type="project" value="UniProtKB-UniRule"/>
</dbReference>
<dbReference type="InterPro" id="IPR016162">
    <property type="entry name" value="Ald_DH_N"/>
</dbReference>
<dbReference type="GO" id="GO:0004349">
    <property type="term" value="F:glutamate 5-kinase activity"/>
    <property type="evidence" value="ECO:0007669"/>
    <property type="project" value="UniProtKB-UniRule"/>
</dbReference>
<evidence type="ECO:0000256" key="6">
    <source>
        <dbReference type="ARBA" id="ARBA00022605"/>
    </source>
</evidence>
<dbReference type="PRINTS" id="PR00474">
    <property type="entry name" value="GLU5KINASE"/>
</dbReference>
<dbReference type="KEGG" id="acan:ACA1_109790"/>
<dbReference type="SUPFAM" id="SSF53633">
    <property type="entry name" value="Carbamate kinase-like"/>
    <property type="match status" value="1"/>
</dbReference>
<keyword evidence="8 17" id="KW-0808">Transferase</keyword>
<name>L8HJZ5_ACACF</name>
<evidence type="ECO:0000256" key="3">
    <source>
        <dbReference type="ARBA" id="ARBA00006300"/>
    </source>
</evidence>
<feature type="domain" description="Aspartate/glutamate/uridylate kinase" evidence="19">
    <location>
        <begin position="191"/>
        <end position="278"/>
    </location>
</feature>
<dbReference type="InterPro" id="IPR036393">
    <property type="entry name" value="AceGlu_kinase-like_sf"/>
</dbReference>
<dbReference type="NCBIfam" id="TIGR01092">
    <property type="entry name" value="P5CS"/>
    <property type="match status" value="1"/>
</dbReference>
<evidence type="ECO:0000256" key="4">
    <source>
        <dbReference type="ARBA" id="ARBA00009302"/>
    </source>
</evidence>
<dbReference type="UniPathway" id="UPA00098">
    <property type="reaction ID" value="UER00359"/>
</dbReference>
<comment type="catalytic activity">
    <reaction evidence="16 17">
        <text>L-glutamate + ATP = L-glutamyl 5-phosphate + ADP</text>
        <dbReference type="Rhea" id="RHEA:14877"/>
        <dbReference type="ChEBI" id="CHEBI:29985"/>
        <dbReference type="ChEBI" id="CHEBI:30616"/>
        <dbReference type="ChEBI" id="CHEBI:58274"/>
        <dbReference type="ChEBI" id="CHEBI:456216"/>
        <dbReference type="EC" id="2.7.2.11"/>
    </reaction>
</comment>
<gene>
    <name evidence="20" type="ORF">ACA1_109790</name>
</gene>
<reference evidence="20 21" key="1">
    <citation type="journal article" date="2013" name="Genome Biol.">
        <title>Genome of Acanthamoeba castellanii highlights extensive lateral gene transfer and early evolution of tyrosine kinase signaling.</title>
        <authorList>
            <person name="Clarke M."/>
            <person name="Lohan A.J."/>
            <person name="Liu B."/>
            <person name="Lagkouvardos I."/>
            <person name="Roy S."/>
            <person name="Zafar N."/>
            <person name="Bertelli C."/>
            <person name="Schilde C."/>
            <person name="Kianianmomeni A."/>
            <person name="Burglin T.R."/>
            <person name="Frech C."/>
            <person name="Turcotte B."/>
            <person name="Kopec K.O."/>
            <person name="Synnott J.M."/>
            <person name="Choo C."/>
            <person name="Paponov I."/>
            <person name="Finkler A."/>
            <person name="Soon Heng Tan C."/>
            <person name="Hutchins A.P."/>
            <person name="Weinmeier T."/>
            <person name="Rattei T."/>
            <person name="Chu J.S."/>
            <person name="Gimenez G."/>
            <person name="Irimia M."/>
            <person name="Rigden D.J."/>
            <person name="Fitzpatrick D.A."/>
            <person name="Lorenzo-Morales J."/>
            <person name="Bateman A."/>
            <person name="Chiu C.H."/>
            <person name="Tang P."/>
            <person name="Hegemann P."/>
            <person name="Fromm H."/>
            <person name="Raoult D."/>
            <person name="Greub G."/>
            <person name="Miranda-Saavedra D."/>
            <person name="Chen N."/>
            <person name="Nash P."/>
            <person name="Ginger M.L."/>
            <person name="Horn M."/>
            <person name="Schaap P."/>
            <person name="Caler L."/>
            <person name="Loftus B."/>
        </authorList>
    </citation>
    <scope>NUCLEOTIDE SEQUENCE [LARGE SCALE GENOMIC DNA]</scope>
    <source>
        <strain evidence="20 21">Neff</strain>
    </source>
</reference>
<dbReference type="EMBL" id="KB007806">
    <property type="protein sequence ID" value="ELR24998.1"/>
    <property type="molecule type" value="Genomic_DNA"/>
</dbReference>
<dbReference type="PIRSF" id="PIRSF036429">
    <property type="entry name" value="P5C_syn"/>
    <property type="match status" value="1"/>
</dbReference>
<evidence type="ECO:0000313" key="21">
    <source>
        <dbReference type="Proteomes" id="UP000011083"/>
    </source>
</evidence>
<dbReference type="InterPro" id="IPR015590">
    <property type="entry name" value="Aldehyde_DH_dom"/>
</dbReference>
<dbReference type="EC" id="2.7.2.11" evidence="17"/>
<dbReference type="Gene3D" id="3.40.1160.10">
    <property type="entry name" value="Acetylglutamate kinase-like"/>
    <property type="match status" value="2"/>
</dbReference>
<evidence type="ECO:0000256" key="13">
    <source>
        <dbReference type="ARBA" id="ARBA00023002"/>
    </source>
</evidence>
<keyword evidence="9 17" id="KW-0547">Nucleotide-binding</keyword>
<feature type="domain" description="Aspartate/glutamate/uridylate kinase" evidence="19">
    <location>
        <begin position="11"/>
        <end position="144"/>
    </location>
</feature>
<dbReference type="InterPro" id="IPR016163">
    <property type="entry name" value="Ald_DH_C"/>
</dbReference>
<evidence type="ECO:0000256" key="15">
    <source>
        <dbReference type="ARBA" id="ARBA00049024"/>
    </source>
</evidence>
<evidence type="ECO:0000256" key="10">
    <source>
        <dbReference type="ARBA" id="ARBA00022777"/>
    </source>
</evidence>
<dbReference type="STRING" id="1257118.L8HJZ5"/>
<dbReference type="InterPro" id="IPR019797">
    <property type="entry name" value="Glutamate_5-kinase_CS"/>
</dbReference>
<evidence type="ECO:0000256" key="1">
    <source>
        <dbReference type="ARBA" id="ARBA00004985"/>
    </source>
</evidence>
<dbReference type="VEuPathDB" id="AmoebaDB:ACA1_109790"/>
<keyword evidence="12 17" id="KW-0521">NADP</keyword>
<keyword evidence="11 17" id="KW-0067">ATP-binding</keyword>
<dbReference type="NCBIfam" id="TIGR00407">
    <property type="entry name" value="proA"/>
    <property type="match status" value="1"/>
</dbReference>
<keyword evidence="5" id="KW-0963">Cytoplasm</keyword>
<keyword evidence="14" id="KW-0511">Multifunctional enzyme</keyword>
<evidence type="ECO:0000313" key="20">
    <source>
        <dbReference type="EMBL" id="ELR24998.1"/>
    </source>
</evidence>
<comment type="pathway">
    <text evidence="1 17">Amino-acid biosynthesis; L-proline biosynthesis; L-glutamate 5-semialdehyde from L-glutamate: step 2/2.</text>
</comment>
<dbReference type="HAMAP" id="MF_00412">
    <property type="entry name" value="ProA"/>
    <property type="match status" value="1"/>
</dbReference>
<dbReference type="InterPro" id="IPR005766">
    <property type="entry name" value="P5_carboxy_syn"/>
</dbReference>
<dbReference type="OrthoDB" id="1934954at2759"/>
<comment type="similarity">
    <text evidence="3 17">In the C-terminal section; belongs to the gamma-glutamyl phosphate reductase family.</text>
</comment>
<evidence type="ECO:0000256" key="7">
    <source>
        <dbReference type="ARBA" id="ARBA00022650"/>
    </source>
</evidence>
<dbReference type="RefSeq" id="XP_004357153.1">
    <property type="nucleotide sequence ID" value="XM_004357097.1"/>
</dbReference>
<dbReference type="EC" id="1.2.1.41" evidence="17"/>
<dbReference type="InterPro" id="IPR001057">
    <property type="entry name" value="Glu/AcGlu_kinase"/>
</dbReference>
<dbReference type="NCBIfam" id="NF001221">
    <property type="entry name" value="PRK00197.1"/>
    <property type="match status" value="1"/>
</dbReference>
<evidence type="ECO:0000256" key="11">
    <source>
        <dbReference type="ARBA" id="ARBA00022840"/>
    </source>
</evidence>
<dbReference type="GO" id="GO:0055129">
    <property type="term" value="P:L-proline biosynthetic process"/>
    <property type="evidence" value="ECO:0007669"/>
    <property type="project" value="UniProtKB-UniPathway"/>
</dbReference>
<evidence type="ECO:0000256" key="2">
    <source>
        <dbReference type="ARBA" id="ARBA00005185"/>
    </source>
</evidence>
<comment type="pathway">
    <text evidence="2 17">Amino-acid biosynthesis; L-proline biosynthesis; L-glutamate 5-semialdehyde from L-glutamate: step 1/2.</text>
</comment>
<dbReference type="PANTHER" id="PTHR11063">
    <property type="entry name" value="GLUTAMATE SEMIALDEHYDE DEHYDROGENASE"/>
    <property type="match status" value="1"/>
</dbReference>
<dbReference type="PROSITE" id="PS00902">
    <property type="entry name" value="GLUTAMATE_5_KINASE"/>
    <property type="match status" value="1"/>
</dbReference>
<dbReference type="FunFam" id="3.40.309.10:FF:000028">
    <property type="entry name" value="Gamma-glutamyl phosphate reductase"/>
    <property type="match status" value="1"/>
</dbReference>
<keyword evidence="21" id="KW-1185">Reference proteome</keyword>
<keyword evidence="7 17" id="KW-0641">Proline biosynthesis</keyword>
<dbReference type="Pfam" id="PF00696">
    <property type="entry name" value="AA_kinase"/>
    <property type="match status" value="2"/>
</dbReference>
<dbReference type="AlphaFoldDB" id="L8HJZ5"/>
<evidence type="ECO:0000256" key="12">
    <source>
        <dbReference type="ARBA" id="ARBA00022857"/>
    </source>
</evidence>
<sequence length="751" mass="80943">MSARREFQSKKRILIKAGTGVITDESGGVSLGRFGHLVEQVAELKKRGKEVIIVSSGAVAMGKQKLHESAAPPSHNPRACAAAGQSGLMALYETLFRQKDIWHILLTDEDFLNEERRSNFRETVDELIRLGAVPILNENDVISSRKTPYTDSEKRIFWTSPYPPHAAAAAAAAAFKHSSVPPLTNQTKPNQQDNDSLAALVAGETNADLVILLSDVEGLYKEPPSASGKKGELIDTYQHDAKFTIGAGSRTGRGGMQAKIEAARYALSRGAFAVVIASGYTLNVITNIVAGARIGTLFVEHPERELATARQMASCSRKAAQALLALGPQRRQALLGAIATNLTAAKAQILEANQRDIANARENNLRPALAARLVLDDKKLHTLASGVRQIAAGEDPIGKVLKRRELADGLVLEEVRVPIGVLLVIFEARPDVLPQVAALAIRSGNGLILKGGKEALHTNTVLHGIITRTVEQFGVDPQLVGLVQTYEQIDELLQLKEIDLVIPRGSAELVSHIQHNTRIPVLGHSEGLCHVYVDQAADLDKATRIAVDSKTDYPAACNAAETLLLHRDLLADRRAHAVLDALARANVKLYAAPHAATHFPDLPRAQSLRTEYSDLGMTVEVVDSLEAAIAHVNEYGSGHTDAIITEDKEAAQKFSQFVNSACVFHNASTRFSDGYRFGLGAEVGISTSRIHARGPVGIEGLLSSKWVLVSQTGGSVASDFSAGKRTFTHRDIYPPFAPQPASVFADFQPKL</sequence>
<dbReference type="GeneID" id="14926036"/>
<organism evidence="20 21">
    <name type="scientific">Acanthamoeba castellanii (strain ATCC 30010 / Neff)</name>
    <dbReference type="NCBI Taxonomy" id="1257118"/>
    <lineage>
        <taxon>Eukaryota</taxon>
        <taxon>Amoebozoa</taxon>
        <taxon>Discosea</taxon>
        <taxon>Longamoebia</taxon>
        <taxon>Centramoebida</taxon>
        <taxon>Acanthamoebidae</taxon>
        <taxon>Acanthamoeba</taxon>
    </lineage>
</organism>
<accession>L8HJZ5</accession>
<keyword evidence="10 17" id="KW-0418">Kinase</keyword>